<keyword evidence="2" id="KW-1003">Cell membrane</keyword>
<comment type="caution">
    <text evidence="10">The sequence shown here is derived from an EMBL/GenBank/DDBJ whole genome shotgun (WGS) entry which is preliminary data.</text>
</comment>
<keyword evidence="3" id="KW-0328">Glycosyltransferase</keyword>
<proteinExistence type="predicted"/>
<evidence type="ECO:0000259" key="9">
    <source>
        <dbReference type="Pfam" id="PF13231"/>
    </source>
</evidence>
<dbReference type="InterPro" id="IPR050297">
    <property type="entry name" value="LipidA_mod_glycosyltrf_83"/>
</dbReference>
<feature type="transmembrane region" description="Helical" evidence="8">
    <location>
        <begin position="91"/>
        <end position="112"/>
    </location>
</feature>
<feature type="transmembrane region" description="Helical" evidence="8">
    <location>
        <begin position="183"/>
        <end position="201"/>
    </location>
</feature>
<name>A0ABV8KTK4_9ACTN</name>
<organism evidence="10 11">
    <name type="scientific">Micromonospora zhanjiangensis</name>
    <dbReference type="NCBI Taxonomy" id="1522057"/>
    <lineage>
        <taxon>Bacteria</taxon>
        <taxon>Bacillati</taxon>
        <taxon>Actinomycetota</taxon>
        <taxon>Actinomycetes</taxon>
        <taxon>Micromonosporales</taxon>
        <taxon>Micromonosporaceae</taxon>
        <taxon>Micromonospora</taxon>
    </lineage>
</organism>
<evidence type="ECO:0000256" key="2">
    <source>
        <dbReference type="ARBA" id="ARBA00022475"/>
    </source>
</evidence>
<evidence type="ECO:0000256" key="1">
    <source>
        <dbReference type="ARBA" id="ARBA00004651"/>
    </source>
</evidence>
<evidence type="ECO:0000256" key="7">
    <source>
        <dbReference type="ARBA" id="ARBA00023136"/>
    </source>
</evidence>
<dbReference type="RefSeq" id="WP_377550685.1">
    <property type="nucleotide sequence ID" value="NZ_JBHSBN010000023.1"/>
</dbReference>
<evidence type="ECO:0000256" key="6">
    <source>
        <dbReference type="ARBA" id="ARBA00022989"/>
    </source>
</evidence>
<keyword evidence="4" id="KW-0808">Transferase</keyword>
<feature type="transmembrane region" description="Helical" evidence="8">
    <location>
        <begin position="260"/>
        <end position="279"/>
    </location>
</feature>
<dbReference type="Pfam" id="PF13231">
    <property type="entry name" value="PMT_2"/>
    <property type="match status" value="1"/>
</dbReference>
<keyword evidence="7 8" id="KW-0472">Membrane</keyword>
<evidence type="ECO:0000256" key="4">
    <source>
        <dbReference type="ARBA" id="ARBA00022679"/>
    </source>
</evidence>
<keyword evidence="11" id="KW-1185">Reference proteome</keyword>
<evidence type="ECO:0000256" key="8">
    <source>
        <dbReference type="SAM" id="Phobius"/>
    </source>
</evidence>
<evidence type="ECO:0000313" key="11">
    <source>
        <dbReference type="Proteomes" id="UP001595868"/>
    </source>
</evidence>
<evidence type="ECO:0000313" key="10">
    <source>
        <dbReference type="EMBL" id="MFC4109389.1"/>
    </source>
</evidence>
<dbReference type="PANTHER" id="PTHR33908:SF11">
    <property type="entry name" value="MEMBRANE PROTEIN"/>
    <property type="match status" value="1"/>
</dbReference>
<feature type="transmembrane region" description="Helical" evidence="8">
    <location>
        <begin position="144"/>
        <end position="163"/>
    </location>
</feature>
<dbReference type="Proteomes" id="UP001595868">
    <property type="component" value="Unassembled WGS sequence"/>
</dbReference>
<protein>
    <submittedName>
        <fullName evidence="10">Glycosyltransferase family 39 protein</fullName>
    </submittedName>
</protein>
<feature type="transmembrane region" description="Helical" evidence="8">
    <location>
        <begin position="338"/>
        <end position="359"/>
    </location>
</feature>
<keyword evidence="6 8" id="KW-1133">Transmembrane helix</keyword>
<dbReference type="PANTHER" id="PTHR33908">
    <property type="entry name" value="MANNOSYLTRANSFERASE YKCB-RELATED"/>
    <property type="match status" value="1"/>
</dbReference>
<gene>
    <name evidence="10" type="ORF">ACFOX0_26095</name>
</gene>
<keyword evidence="5 8" id="KW-0812">Transmembrane</keyword>
<evidence type="ECO:0000256" key="3">
    <source>
        <dbReference type="ARBA" id="ARBA00022676"/>
    </source>
</evidence>
<sequence>MTSDVTIQLPRVPAEPDDPWHRPVFAWGPVGLVAGVLAVTLMATSGGYGYHRDELYFRLLSQDLSWGFVDQPPATPILAWLSTSIFGDNLFALRFPGALVVAATAVLTAQLAREFGAARGGQLLAALGVASVFPLTFGHVLFTATLDLLVGAAVLLCVTRALLRDVRWWLAAGGVAGLGLYNKYLIVLTLVAIVAGLLLAGHRRTVASHWLWAGAAIALLVGAPNLIYQATHDWPQFTMAGAIARDKGTESRLMFLPMQLVLLGLFLAPVWMAGLVRLLRDPALRPARSLAFAYPVCCALVLLSGGQPYYTLALVLGLYAAGCAPTVRWLAGRPGRRLALGVAVVLNVAVSVVTALPVIPAGSLARTPVADVSQAVSDQIGWPVYVAQVAEVWRSLPATDRTHAVIITANYGEAGALDRYRAVHSLPAIYSGQNELWFRGRPPDDADVVILVGFSDNSLFDTTFDSCPVSGKLDNGIGVPNEEQGAEIRICRGIRRPWGQLWARFQHYD</sequence>
<comment type="subcellular location">
    <subcellularLocation>
        <location evidence="1">Cell membrane</location>
        <topology evidence="1">Multi-pass membrane protein</topology>
    </subcellularLocation>
</comment>
<feature type="transmembrane region" description="Helical" evidence="8">
    <location>
        <begin position="24"/>
        <end position="50"/>
    </location>
</feature>
<evidence type="ECO:0000256" key="5">
    <source>
        <dbReference type="ARBA" id="ARBA00022692"/>
    </source>
</evidence>
<feature type="transmembrane region" description="Helical" evidence="8">
    <location>
        <begin position="210"/>
        <end position="228"/>
    </location>
</feature>
<reference evidence="11" key="1">
    <citation type="journal article" date="2019" name="Int. J. Syst. Evol. Microbiol.">
        <title>The Global Catalogue of Microorganisms (GCM) 10K type strain sequencing project: providing services to taxonomists for standard genome sequencing and annotation.</title>
        <authorList>
            <consortium name="The Broad Institute Genomics Platform"/>
            <consortium name="The Broad Institute Genome Sequencing Center for Infectious Disease"/>
            <person name="Wu L."/>
            <person name="Ma J."/>
        </authorList>
    </citation>
    <scope>NUCLEOTIDE SEQUENCE [LARGE SCALE GENOMIC DNA]</scope>
    <source>
        <strain evidence="11">2902at01</strain>
    </source>
</reference>
<dbReference type="EMBL" id="JBHSBN010000023">
    <property type="protein sequence ID" value="MFC4109389.1"/>
    <property type="molecule type" value="Genomic_DNA"/>
</dbReference>
<feature type="transmembrane region" description="Helical" evidence="8">
    <location>
        <begin position="309"/>
        <end position="331"/>
    </location>
</feature>
<accession>A0ABV8KTK4</accession>
<dbReference type="InterPro" id="IPR038731">
    <property type="entry name" value="RgtA/B/C-like"/>
</dbReference>
<feature type="domain" description="Glycosyltransferase RgtA/B/C/D-like" evidence="9">
    <location>
        <begin position="70"/>
        <end position="228"/>
    </location>
</feature>